<keyword evidence="4" id="KW-0804">Transcription</keyword>
<sequence length="172" mass="19711">MILHIAQNGDKVAFADLFGYYAPRIKGFFMRGGMAPGPAEELAQETMLTLWRKAHLFDPAKASASTWIFTIARNLRVDAIRRERYPAVHLMEEHEPEPEPSPSDELLRLESETRVRAAMQKLSTDQRNVIHLHYFDDKPHSEIARALDLPLGTVKSRLRLAMQHLRNLLGEE</sequence>
<dbReference type="CDD" id="cd06171">
    <property type="entry name" value="Sigma70_r4"/>
    <property type="match status" value="1"/>
</dbReference>
<feature type="domain" description="RNA polymerase sigma-70 region 2" evidence="5">
    <location>
        <begin position="17"/>
        <end position="84"/>
    </location>
</feature>
<evidence type="ECO:0000259" key="6">
    <source>
        <dbReference type="Pfam" id="PF08281"/>
    </source>
</evidence>
<dbReference type="SUPFAM" id="SSF88946">
    <property type="entry name" value="Sigma2 domain of RNA polymerase sigma factors"/>
    <property type="match status" value="1"/>
</dbReference>
<protein>
    <submittedName>
        <fullName evidence="7">RNA polymerase sigma-70 factor (ECF subfamily)</fullName>
    </submittedName>
</protein>
<comment type="caution">
    <text evidence="7">The sequence shown here is derived from an EMBL/GenBank/DDBJ whole genome shotgun (WGS) entry which is preliminary data.</text>
</comment>
<evidence type="ECO:0000313" key="7">
    <source>
        <dbReference type="EMBL" id="MBA8879957.1"/>
    </source>
</evidence>
<organism evidence="7 8">
    <name type="scientific">Phyllobacterium myrsinacearum</name>
    <dbReference type="NCBI Taxonomy" id="28101"/>
    <lineage>
        <taxon>Bacteria</taxon>
        <taxon>Pseudomonadati</taxon>
        <taxon>Pseudomonadota</taxon>
        <taxon>Alphaproteobacteria</taxon>
        <taxon>Hyphomicrobiales</taxon>
        <taxon>Phyllobacteriaceae</taxon>
        <taxon>Phyllobacterium</taxon>
    </lineage>
</organism>
<dbReference type="InterPro" id="IPR013249">
    <property type="entry name" value="RNA_pol_sigma70_r4_t2"/>
</dbReference>
<dbReference type="InterPro" id="IPR014284">
    <property type="entry name" value="RNA_pol_sigma-70_dom"/>
</dbReference>
<evidence type="ECO:0000256" key="3">
    <source>
        <dbReference type="ARBA" id="ARBA00023082"/>
    </source>
</evidence>
<dbReference type="AlphaFoldDB" id="A0A839EU59"/>
<evidence type="ECO:0000313" key="8">
    <source>
        <dbReference type="Proteomes" id="UP000549052"/>
    </source>
</evidence>
<dbReference type="InterPro" id="IPR036388">
    <property type="entry name" value="WH-like_DNA-bd_sf"/>
</dbReference>
<name>A0A839EU59_9HYPH</name>
<dbReference type="PANTHER" id="PTHR43133">
    <property type="entry name" value="RNA POLYMERASE ECF-TYPE SIGMA FACTO"/>
    <property type="match status" value="1"/>
</dbReference>
<dbReference type="Gene3D" id="1.10.1740.10">
    <property type="match status" value="1"/>
</dbReference>
<keyword evidence="2" id="KW-0805">Transcription regulation</keyword>
<dbReference type="GO" id="GO:0003677">
    <property type="term" value="F:DNA binding"/>
    <property type="evidence" value="ECO:0007669"/>
    <property type="project" value="InterPro"/>
</dbReference>
<dbReference type="GO" id="GO:0006352">
    <property type="term" value="P:DNA-templated transcription initiation"/>
    <property type="evidence" value="ECO:0007669"/>
    <property type="project" value="InterPro"/>
</dbReference>
<dbReference type="Pfam" id="PF04542">
    <property type="entry name" value="Sigma70_r2"/>
    <property type="match status" value="1"/>
</dbReference>
<keyword evidence="8" id="KW-1185">Reference proteome</keyword>
<dbReference type="PANTHER" id="PTHR43133:SF62">
    <property type="entry name" value="RNA POLYMERASE SIGMA FACTOR SIGZ"/>
    <property type="match status" value="1"/>
</dbReference>
<dbReference type="InterPro" id="IPR013325">
    <property type="entry name" value="RNA_pol_sigma_r2"/>
</dbReference>
<proteinExistence type="inferred from homology"/>
<dbReference type="InterPro" id="IPR007627">
    <property type="entry name" value="RNA_pol_sigma70_r2"/>
</dbReference>
<evidence type="ECO:0000256" key="2">
    <source>
        <dbReference type="ARBA" id="ARBA00023015"/>
    </source>
</evidence>
<dbReference type="EMBL" id="JACGXN010000006">
    <property type="protein sequence ID" value="MBA8879957.1"/>
    <property type="molecule type" value="Genomic_DNA"/>
</dbReference>
<comment type="similarity">
    <text evidence="1">Belongs to the sigma-70 factor family. ECF subfamily.</text>
</comment>
<reference evidence="7 8" key="1">
    <citation type="submission" date="2020-07" db="EMBL/GenBank/DDBJ databases">
        <title>Genomic Encyclopedia of Type Strains, Phase IV (KMG-V): Genome sequencing to study the core and pangenomes of soil and plant-associated prokaryotes.</title>
        <authorList>
            <person name="Whitman W."/>
        </authorList>
    </citation>
    <scope>NUCLEOTIDE SEQUENCE [LARGE SCALE GENOMIC DNA]</scope>
    <source>
        <strain evidence="7 8">AN3</strain>
    </source>
</reference>
<gene>
    <name evidence="7" type="ORF">FHW16_003676</name>
</gene>
<evidence type="ECO:0000256" key="1">
    <source>
        <dbReference type="ARBA" id="ARBA00010641"/>
    </source>
</evidence>
<keyword evidence="3" id="KW-0731">Sigma factor</keyword>
<evidence type="ECO:0000259" key="5">
    <source>
        <dbReference type="Pfam" id="PF04542"/>
    </source>
</evidence>
<dbReference type="Proteomes" id="UP000549052">
    <property type="component" value="Unassembled WGS sequence"/>
</dbReference>
<dbReference type="Gene3D" id="1.10.10.10">
    <property type="entry name" value="Winged helix-like DNA-binding domain superfamily/Winged helix DNA-binding domain"/>
    <property type="match status" value="1"/>
</dbReference>
<accession>A0A839EU59</accession>
<dbReference type="InterPro" id="IPR039425">
    <property type="entry name" value="RNA_pol_sigma-70-like"/>
</dbReference>
<dbReference type="InterPro" id="IPR013324">
    <property type="entry name" value="RNA_pol_sigma_r3/r4-like"/>
</dbReference>
<dbReference type="GO" id="GO:0016987">
    <property type="term" value="F:sigma factor activity"/>
    <property type="evidence" value="ECO:0007669"/>
    <property type="project" value="UniProtKB-KW"/>
</dbReference>
<dbReference type="Pfam" id="PF08281">
    <property type="entry name" value="Sigma70_r4_2"/>
    <property type="match status" value="1"/>
</dbReference>
<evidence type="ECO:0000256" key="4">
    <source>
        <dbReference type="ARBA" id="ARBA00023163"/>
    </source>
</evidence>
<dbReference type="NCBIfam" id="TIGR02937">
    <property type="entry name" value="sigma70-ECF"/>
    <property type="match status" value="1"/>
</dbReference>
<feature type="domain" description="RNA polymerase sigma factor 70 region 4 type 2" evidence="6">
    <location>
        <begin position="114"/>
        <end position="165"/>
    </location>
</feature>
<dbReference type="SUPFAM" id="SSF88659">
    <property type="entry name" value="Sigma3 and sigma4 domains of RNA polymerase sigma factors"/>
    <property type="match status" value="1"/>
</dbReference>